<feature type="region of interest" description="Disordered" evidence="1">
    <location>
        <begin position="125"/>
        <end position="194"/>
    </location>
</feature>
<evidence type="ECO:0000313" key="3">
    <source>
        <dbReference type="Proteomes" id="UP000494218"/>
    </source>
</evidence>
<dbReference type="Proteomes" id="UP000494218">
    <property type="component" value="Unassembled WGS sequence"/>
</dbReference>
<reference evidence="2 3" key="1">
    <citation type="submission" date="2019-09" db="EMBL/GenBank/DDBJ databases">
        <authorList>
            <person name="Depoorter E."/>
        </authorList>
    </citation>
    <scope>NUCLEOTIDE SEQUENCE [LARGE SCALE GENOMIC DNA]</scope>
    <source>
        <strain evidence="2">LMG 23254</strain>
    </source>
</reference>
<proteinExistence type="predicted"/>
<gene>
    <name evidence="2" type="ORF">BLA23254_05055</name>
</gene>
<accession>A0A6P2PHE8</accession>
<feature type="compositionally biased region" description="Low complexity" evidence="1">
    <location>
        <begin position="137"/>
        <end position="149"/>
    </location>
</feature>
<name>A0A6P2PHE8_BURL3</name>
<organism evidence="2 3">
    <name type="scientific">Burkholderia lata (strain ATCC 17760 / DSM 23089 / LMG 22485 / NCIMB 9086 / R18194 / 383)</name>
    <dbReference type="NCBI Taxonomy" id="482957"/>
    <lineage>
        <taxon>Bacteria</taxon>
        <taxon>Pseudomonadati</taxon>
        <taxon>Pseudomonadota</taxon>
        <taxon>Betaproteobacteria</taxon>
        <taxon>Burkholderiales</taxon>
        <taxon>Burkholderiaceae</taxon>
        <taxon>Burkholderia</taxon>
        <taxon>Burkholderia cepacia complex</taxon>
    </lineage>
</organism>
<protein>
    <submittedName>
        <fullName evidence="2">Uncharacterized protein</fullName>
    </submittedName>
</protein>
<evidence type="ECO:0000256" key="1">
    <source>
        <dbReference type="SAM" id="MobiDB-lite"/>
    </source>
</evidence>
<sequence length="220" mass="24551">MRWVLRTVKDAGGCVAGRLVYAHKACDCRVRYPSIHGRRVWALRRVGVVPARCGACSVWCLLGVVPARCGASKVRSPSTGIRAVEAPLAVHRSRFMRINVTPARPLCRRRSVQRHISTLRPLREPVTHNPRSKRLLSSRTARSTTSASAEFMRTNSRLSGKTPHRTKGQCARSRGRLLLTPTTDAKRDDSNPESLIDIRYPPHHPIAPPTIAGSFMRINR</sequence>
<dbReference type="AlphaFoldDB" id="A0A6P2PHE8"/>
<dbReference type="EMBL" id="CABVPW010000027">
    <property type="protein sequence ID" value="VWC06262.1"/>
    <property type="molecule type" value="Genomic_DNA"/>
</dbReference>
<evidence type="ECO:0000313" key="2">
    <source>
        <dbReference type="EMBL" id="VWC06262.1"/>
    </source>
</evidence>